<keyword evidence="3" id="KW-0963">Cytoplasm</keyword>
<dbReference type="Gene3D" id="2.130.10.10">
    <property type="entry name" value="YVTN repeat-like/Quinoprotein amine dehydrogenase"/>
    <property type="match status" value="1"/>
</dbReference>
<dbReference type="InterPro" id="IPR001680">
    <property type="entry name" value="WD40_rpt"/>
</dbReference>
<keyword evidence="9" id="KW-0505">Motor protein</keyword>
<dbReference type="SUPFAM" id="SSF50978">
    <property type="entry name" value="WD40 repeat-like"/>
    <property type="match status" value="1"/>
</dbReference>
<feature type="region of interest" description="Disordered" evidence="14">
    <location>
        <begin position="165"/>
        <end position="188"/>
    </location>
</feature>
<feature type="region of interest" description="Disordered" evidence="14">
    <location>
        <begin position="664"/>
        <end position="715"/>
    </location>
</feature>
<dbReference type="InterPro" id="IPR015943">
    <property type="entry name" value="WD40/YVTN_repeat-like_dom_sf"/>
</dbReference>
<dbReference type="SMART" id="SM00320">
    <property type="entry name" value="WD40"/>
    <property type="match status" value="5"/>
</dbReference>
<evidence type="ECO:0000256" key="14">
    <source>
        <dbReference type="SAM" id="MobiDB-lite"/>
    </source>
</evidence>
<dbReference type="InterPro" id="IPR036322">
    <property type="entry name" value="WD40_repeat_dom_sf"/>
</dbReference>
<gene>
    <name evidence="15" type="ORF">ADUPG1_009688</name>
</gene>
<evidence type="ECO:0000256" key="4">
    <source>
        <dbReference type="ARBA" id="ARBA00022574"/>
    </source>
</evidence>
<reference evidence="15" key="1">
    <citation type="submission" date="2022-03" db="EMBL/GenBank/DDBJ databases">
        <title>Draft genome sequence of Aduncisulcus paluster, a free-living microaerophilic Fornicata.</title>
        <authorList>
            <person name="Yuyama I."/>
            <person name="Kume K."/>
            <person name="Tamura T."/>
            <person name="Inagaki Y."/>
            <person name="Hashimoto T."/>
        </authorList>
    </citation>
    <scope>NUCLEOTIDE SEQUENCE</scope>
    <source>
        <strain evidence="15">NY0171</strain>
    </source>
</reference>
<evidence type="ECO:0000256" key="1">
    <source>
        <dbReference type="ARBA" id="ARBA00004430"/>
    </source>
</evidence>
<dbReference type="PANTHER" id="PTHR12442">
    <property type="entry name" value="DYNEIN INTERMEDIATE CHAIN"/>
    <property type="match status" value="1"/>
</dbReference>
<feature type="region of interest" description="Disordered" evidence="14">
    <location>
        <begin position="915"/>
        <end position="934"/>
    </location>
</feature>
<dbReference type="EMBL" id="BQXS01011300">
    <property type="protein sequence ID" value="GKT36784.1"/>
    <property type="molecule type" value="Genomic_DNA"/>
</dbReference>
<keyword evidence="8" id="KW-0969">Cilium</keyword>
<feature type="compositionally biased region" description="Low complexity" evidence="14">
    <location>
        <begin position="615"/>
        <end position="625"/>
    </location>
</feature>
<dbReference type="PANTHER" id="PTHR12442:SF7">
    <property type="entry name" value="DYNEIN AXONEMAL INTERMEDIATE CHAIN 2"/>
    <property type="match status" value="1"/>
</dbReference>
<evidence type="ECO:0000256" key="6">
    <source>
        <dbReference type="ARBA" id="ARBA00022737"/>
    </source>
</evidence>
<organism evidence="15 16">
    <name type="scientific">Aduncisulcus paluster</name>
    <dbReference type="NCBI Taxonomy" id="2918883"/>
    <lineage>
        <taxon>Eukaryota</taxon>
        <taxon>Metamonada</taxon>
        <taxon>Carpediemonas-like organisms</taxon>
        <taxon>Aduncisulcus</taxon>
    </lineage>
</organism>
<keyword evidence="7" id="KW-0243">Dynein</keyword>
<evidence type="ECO:0000256" key="9">
    <source>
        <dbReference type="ARBA" id="ARBA00023175"/>
    </source>
</evidence>
<evidence type="ECO:0000313" key="15">
    <source>
        <dbReference type="EMBL" id="GKT36784.1"/>
    </source>
</evidence>
<feature type="region of interest" description="Disordered" evidence="14">
    <location>
        <begin position="596"/>
        <end position="636"/>
    </location>
</feature>
<name>A0ABQ5KWI0_9EUKA</name>
<evidence type="ECO:0000256" key="2">
    <source>
        <dbReference type="ARBA" id="ARBA00011059"/>
    </source>
</evidence>
<keyword evidence="6" id="KW-0677">Repeat</keyword>
<protein>
    <submittedName>
        <fullName evidence="15">Uncharacterized protein</fullName>
    </submittedName>
</protein>
<dbReference type="PROSITE" id="PS00678">
    <property type="entry name" value="WD_REPEATS_1"/>
    <property type="match status" value="1"/>
</dbReference>
<keyword evidence="11" id="KW-0966">Cell projection</keyword>
<evidence type="ECO:0000256" key="13">
    <source>
        <dbReference type="SAM" id="Coils"/>
    </source>
</evidence>
<comment type="similarity">
    <text evidence="2">Belongs to the dynein intermediate chain family.</text>
</comment>
<keyword evidence="16" id="KW-1185">Reference proteome</keyword>
<evidence type="ECO:0000256" key="12">
    <source>
        <dbReference type="PROSITE-ProRule" id="PRU00221"/>
    </source>
</evidence>
<dbReference type="InterPro" id="IPR019775">
    <property type="entry name" value="WD40_repeat_CS"/>
</dbReference>
<keyword evidence="4 12" id="KW-0853">WD repeat</keyword>
<evidence type="ECO:0000256" key="8">
    <source>
        <dbReference type="ARBA" id="ARBA00023069"/>
    </source>
</evidence>
<evidence type="ECO:0000256" key="7">
    <source>
        <dbReference type="ARBA" id="ARBA00023017"/>
    </source>
</evidence>
<feature type="coiled-coil region" evidence="13">
    <location>
        <begin position="249"/>
        <end position="287"/>
    </location>
</feature>
<evidence type="ECO:0000256" key="10">
    <source>
        <dbReference type="ARBA" id="ARBA00023212"/>
    </source>
</evidence>
<feature type="compositionally biased region" description="Polar residues" evidence="14">
    <location>
        <begin position="596"/>
        <end position="607"/>
    </location>
</feature>
<feature type="compositionally biased region" description="Low complexity" evidence="14">
    <location>
        <begin position="664"/>
        <end position="680"/>
    </location>
</feature>
<dbReference type="PROSITE" id="PS50082">
    <property type="entry name" value="WD_REPEATS_2"/>
    <property type="match status" value="1"/>
</dbReference>
<dbReference type="InterPro" id="IPR050687">
    <property type="entry name" value="Dynein_IC"/>
</dbReference>
<evidence type="ECO:0000256" key="5">
    <source>
        <dbReference type="ARBA" id="ARBA00022701"/>
    </source>
</evidence>
<dbReference type="Proteomes" id="UP001057375">
    <property type="component" value="Unassembled WGS sequence"/>
</dbReference>
<comment type="subcellular location">
    <subcellularLocation>
        <location evidence="1">Cytoplasm</location>
        <location evidence="1">Cytoskeleton</location>
        <location evidence="1">Cilium axoneme</location>
    </subcellularLocation>
</comment>
<evidence type="ECO:0000313" key="16">
    <source>
        <dbReference type="Proteomes" id="UP001057375"/>
    </source>
</evidence>
<keyword evidence="5" id="KW-0493">Microtubule</keyword>
<accession>A0ABQ5KWI0</accession>
<evidence type="ECO:0000256" key="3">
    <source>
        <dbReference type="ARBA" id="ARBA00022490"/>
    </source>
</evidence>
<feature type="repeat" description="WD" evidence="12">
    <location>
        <begin position="441"/>
        <end position="474"/>
    </location>
</feature>
<keyword evidence="13" id="KW-0175">Coiled coil</keyword>
<evidence type="ECO:0000256" key="11">
    <source>
        <dbReference type="ARBA" id="ARBA00023273"/>
    </source>
</evidence>
<proteinExistence type="inferred from homology"/>
<sequence length="1008" mass="108721">MDIRYTYSRPRRSFGRILQFQYTEPVLIADIPPKEEDESLVFKCEARSQAIQACNEKSVHEVNTEIIPRYSRGIRHKEGGWPKEIDPDHSEFTIRFCKKTEHEKGFLSALRKTSALISCLCTQNIAIDITEQYFTGKSGGKMREGESDNLLGSSSNIRSDEVDLGMSTARSQSESSARHSPVATPRVIHDRGDFVRQQESVSGSQSLGTEDNAALISGVGGLVVGGHYVVPLPKAEVIMTLANQSELTLKAQRDKQQEMIKEAIKLRDQFKIEEEKLTLEAQRIEDAKKSDSHIKTRTNVEMPKLPSSTHTISTDGDMSSFSSSDKCMYVPTVTLPPPPFSSHISSVRVKEIANTMKIAVTHGTHTSTYNQRHTYSSHPSAFIWDVCDNTFPEVGLSAPSPISTLSFTQSPALLCGGLCSGTICVFDTRAGYKSQAESLAGKGHSMCVTAVDWVSSATTISASLDGTVSLWDVRKLSDPVRSTHLTELSGVGGIGGWNGGVKWKMGKRMNHLLPQRSSTDSHHKSMIGTGSIPFNPHLSSGTGTTAGQSLFPTTDSDISGIGGGSMCFGRGGWYECVYGYQDVSLSGIGNNIGRIGQSSGQSKTPSMGTPIRRLVSASSPSVSAPKGPSDIRRGQSFPIHGVGPFYREKHPITCMSIVRGKDTSSISRSSASDSLDSAPSGPKGVGRSSGWIGDDHGGWQDTSYEEAAGSSSDIGTSSSISFLVGTSDGMIATLTPSLTPTFTQYVSQGAINDVSVHPFIPTVYAVTSDWRVNLIRQRSPEYLDRRDVEDLQSSVPQGVFSSAIYPPHPFSINPPPLSVLPAHMMSTPPTQAIFSPIHPSVMFSSSAAGDLSVFSFSMCPRMSPVSSTTISTSPLTAMAVCELSEVVVAGCASGKVIVTGVSGCGGVGSTSVRDNPMFRDGSSQDGQWMSGRRLPTGKENAYIESELEIMHKILESAEKRESNLSHVVNTTTFLHSLLPQSAFRQRDPVVSGTDVKYLQKKLDELFIV</sequence>
<comment type="caution">
    <text evidence="15">The sequence shown here is derived from an EMBL/GenBank/DDBJ whole genome shotgun (WGS) entry which is preliminary data.</text>
</comment>
<keyword evidence="10" id="KW-0206">Cytoskeleton</keyword>